<dbReference type="Gene3D" id="1.10.510.10">
    <property type="entry name" value="Transferase(Phosphotransferase) domain 1"/>
    <property type="match status" value="1"/>
</dbReference>
<feature type="repeat" description="WD" evidence="3">
    <location>
        <begin position="459"/>
        <end position="486"/>
    </location>
</feature>
<dbReference type="PROSITE" id="PS50082">
    <property type="entry name" value="WD_REPEATS_2"/>
    <property type="match status" value="6"/>
</dbReference>
<keyword evidence="1 3" id="KW-0853">WD repeat</keyword>
<dbReference type="GO" id="GO:0005524">
    <property type="term" value="F:ATP binding"/>
    <property type="evidence" value="ECO:0007669"/>
    <property type="project" value="UniProtKB-UniRule"/>
</dbReference>
<dbReference type="InterPro" id="IPR015943">
    <property type="entry name" value="WD40/YVTN_repeat-like_dom_sf"/>
</dbReference>
<dbReference type="SUPFAM" id="SSF50978">
    <property type="entry name" value="WD40 repeat-like"/>
    <property type="match status" value="1"/>
</dbReference>
<keyword evidence="6" id="KW-0723">Serine/threonine-protein kinase</keyword>
<feature type="repeat" description="WD" evidence="3">
    <location>
        <begin position="406"/>
        <end position="448"/>
    </location>
</feature>
<comment type="caution">
    <text evidence="6">The sequence shown here is derived from an EMBL/GenBank/DDBJ whole genome shotgun (WGS) entry which is preliminary data.</text>
</comment>
<dbReference type="InterPro" id="IPR000719">
    <property type="entry name" value="Prot_kinase_dom"/>
</dbReference>
<dbReference type="AlphaFoldDB" id="A0A326U6H6"/>
<protein>
    <submittedName>
        <fullName evidence="6">Serine/threonine protein kinase</fullName>
    </submittedName>
</protein>
<dbReference type="InterPro" id="IPR011009">
    <property type="entry name" value="Kinase-like_dom_sf"/>
</dbReference>
<dbReference type="Gene3D" id="3.30.200.20">
    <property type="entry name" value="Phosphorylase Kinase, domain 1"/>
    <property type="match status" value="1"/>
</dbReference>
<dbReference type="InterPro" id="IPR001680">
    <property type="entry name" value="WD40_rpt"/>
</dbReference>
<organism evidence="6 7">
    <name type="scientific">Thermosporothrix hazakensis</name>
    <dbReference type="NCBI Taxonomy" id="644383"/>
    <lineage>
        <taxon>Bacteria</taxon>
        <taxon>Bacillati</taxon>
        <taxon>Chloroflexota</taxon>
        <taxon>Ktedonobacteria</taxon>
        <taxon>Ktedonobacterales</taxon>
        <taxon>Thermosporotrichaceae</taxon>
        <taxon>Thermosporothrix</taxon>
    </lineage>
</organism>
<evidence type="ECO:0000256" key="2">
    <source>
        <dbReference type="ARBA" id="ARBA00022737"/>
    </source>
</evidence>
<evidence type="ECO:0000256" key="1">
    <source>
        <dbReference type="ARBA" id="ARBA00022574"/>
    </source>
</evidence>
<evidence type="ECO:0000313" key="6">
    <source>
        <dbReference type="EMBL" id="PZW29460.1"/>
    </source>
</evidence>
<dbReference type="Proteomes" id="UP000248806">
    <property type="component" value="Unassembled WGS sequence"/>
</dbReference>
<keyword evidence="4" id="KW-0067">ATP-binding</keyword>
<dbReference type="PANTHER" id="PTHR19879:SF9">
    <property type="entry name" value="TRANSCRIPTION INITIATION FACTOR TFIID SUBUNIT 5"/>
    <property type="match status" value="1"/>
</dbReference>
<evidence type="ECO:0000256" key="3">
    <source>
        <dbReference type="PROSITE-ProRule" id="PRU00221"/>
    </source>
</evidence>
<dbReference type="GO" id="GO:0004674">
    <property type="term" value="F:protein serine/threonine kinase activity"/>
    <property type="evidence" value="ECO:0007669"/>
    <property type="project" value="UniProtKB-KW"/>
</dbReference>
<dbReference type="PROSITE" id="PS00107">
    <property type="entry name" value="PROTEIN_KINASE_ATP"/>
    <property type="match status" value="1"/>
</dbReference>
<evidence type="ECO:0000259" key="5">
    <source>
        <dbReference type="PROSITE" id="PS50011"/>
    </source>
</evidence>
<dbReference type="EMBL" id="QKUF01000008">
    <property type="protein sequence ID" value="PZW29460.1"/>
    <property type="molecule type" value="Genomic_DNA"/>
</dbReference>
<keyword evidence="6" id="KW-0418">Kinase</keyword>
<dbReference type="Gene3D" id="2.130.10.10">
    <property type="entry name" value="YVTN repeat-like/Quinoprotein amine dehydrogenase"/>
    <property type="match status" value="3"/>
</dbReference>
<feature type="repeat" description="WD" evidence="3">
    <location>
        <begin position="591"/>
        <end position="626"/>
    </location>
</feature>
<dbReference type="PROSITE" id="PS50011">
    <property type="entry name" value="PROTEIN_KINASE_DOM"/>
    <property type="match status" value="1"/>
</dbReference>
<dbReference type="PRINTS" id="PR00320">
    <property type="entry name" value="GPROTEINBRPT"/>
</dbReference>
<feature type="binding site" evidence="4">
    <location>
        <position position="38"/>
    </location>
    <ligand>
        <name>ATP</name>
        <dbReference type="ChEBI" id="CHEBI:30616"/>
    </ligand>
</feature>
<dbReference type="Pfam" id="PF00069">
    <property type="entry name" value="Pkinase"/>
    <property type="match status" value="1"/>
</dbReference>
<gene>
    <name evidence="6" type="ORF">EI42_02755</name>
</gene>
<dbReference type="RefSeq" id="WP_111322859.1">
    <property type="nucleotide sequence ID" value="NZ_BIFX01000001.1"/>
</dbReference>
<proteinExistence type="predicted"/>
<dbReference type="InterPro" id="IPR019775">
    <property type="entry name" value="WD40_repeat_CS"/>
</dbReference>
<name>A0A326U6H6_THEHA</name>
<sequence>MELLHQRYAILEEIGRGGFGSIYKARDTGLGNRLVAIKEMMLLSNTPQDRDEATAAFTHEALILADLLHPNLPRIYEQFQEGSKAYLVMDYIQGESLEQYLQRLRAAHAWLPAPEIFEIARQLCDVLEYLHEHEPPIIFRDLKPSNVMRTASGHLYLIDFGIARHFKPGQAHDTVAFGSPGYAAPEQYGRAQTTPRSDIYSLGALLHYLFSGRDPADTPFLFPPLSLGNPALEGLIASMLELDAEKRPARMADVRDTLQQVAAQDVVNDILPASTFTAWNPPAELIRELVEPFIDEADTQDTHAYGAIGSTYLIYQGHSAGCEHAVTALAWSPDGQYIASGDHLGKVHIWEATRGDTLYIYDGHARGESLIASLAWSPDSRLVASCGYDGTAQIWEAATGRQVGAFVGHAAPVHGLAWSHRQPSLLASASSDGTVQVWNRMSGKVYFTGGSKTMDGARMKTVIWSPDGRSIAFGGSDGVVQVWKLSENGNEPRFQEVTLFQGHAPASTIHALSWSADGVLLASAASDRLVQVWQADTGTLAYTFRGYDEPGCWPRTLAWAHRGYWLATGGSGTDKSVRLCNGLDGRVRFQYQGHLAALNAVVWSPDGARIASASNDGTVHIWQARV</sequence>
<dbReference type="OrthoDB" id="502205at2"/>
<dbReference type="InterPro" id="IPR017441">
    <property type="entry name" value="Protein_kinase_ATP_BS"/>
</dbReference>
<dbReference type="SMART" id="SM00220">
    <property type="entry name" value="S_TKc"/>
    <property type="match status" value="1"/>
</dbReference>
<dbReference type="Pfam" id="PF00400">
    <property type="entry name" value="WD40"/>
    <property type="match status" value="7"/>
</dbReference>
<dbReference type="InterPro" id="IPR020472">
    <property type="entry name" value="WD40_PAC1"/>
</dbReference>
<keyword evidence="4" id="KW-0547">Nucleotide-binding</keyword>
<keyword evidence="6" id="KW-0808">Transferase</keyword>
<evidence type="ECO:0000256" key="4">
    <source>
        <dbReference type="PROSITE-ProRule" id="PRU10141"/>
    </source>
</evidence>
<dbReference type="PANTHER" id="PTHR19879">
    <property type="entry name" value="TRANSCRIPTION INITIATION FACTOR TFIID"/>
    <property type="match status" value="1"/>
</dbReference>
<dbReference type="PROSITE" id="PS50294">
    <property type="entry name" value="WD_REPEATS_REGION"/>
    <property type="match status" value="3"/>
</dbReference>
<keyword evidence="2" id="KW-0677">Repeat</keyword>
<feature type="repeat" description="WD" evidence="3">
    <location>
        <begin position="502"/>
        <end position="543"/>
    </location>
</feature>
<dbReference type="SMART" id="SM00320">
    <property type="entry name" value="WD40"/>
    <property type="match status" value="7"/>
</dbReference>
<feature type="domain" description="Protein kinase" evidence="5">
    <location>
        <begin position="8"/>
        <end position="294"/>
    </location>
</feature>
<dbReference type="InterPro" id="IPR036322">
    <property type="entry name" value="WD40_repeat_dom_sf"/>
</dbReference>
<feature type="repeat" description="WD" evidence="3">
    <location>
        <begin position="371"/>
        <end position="405"/>
    </location>
</feature>
<dbReference type="SUPFAM" id="SSF56112">
    <property type="entry name" value="Protein kinase-like (PK-like)"/>
    <property type="match status" value="1"/>
</dbReference>
<evidence type="ECO:0000313" key="7">
    <source>
        <dbReference type="Proteomes" id="UP000248806"/>
    </source>
</evidence>
<feature type="repeat" description="WD" evidence="3">
    <location>
        <begin position="319"/>
        <end position="360"/>
    </location>
</feature>
<dbReference type="CDD" id="cd14014">
    <property type="entry name" value="STKc_PknB_like"/>
    <property type="match status" value="1"/>
</dbReference>
<dbReference type="PROSITE" id="PS00678">
    <property type="entry name" value="WD_REPEATS_1"/>
    <property type="match status" value="1"/>
</dbReference>
<dbReference type="CDD" id="cd00200">
    <property type="entry name" value="WD40"/>
    <property type="match status" value="1"/>
</dbReference>
<reference evidence="6 7" key="1">
    <citation type="submission" date="2018-06" db="EMBL/GenBank/DDBJ databases">
        <title>Genomic Encyclopedia of Archaeal and Bacterial Type Strains, Phase II (KMG-II): from individual species to whole genera.</title>
        <authorList>
            <person name="Goeker M."/>
        </authorList>
    </citation>
    <scope>NUCLEOTIDE SEQUENCE [LARGE SCALE GENOMIC DNA]</scope>
    <source>
        <strain evidence="6 7">ATCC BAA-1881</strain>
    </source>
</reference>
<accession>A0A326U6H6</accession>
<keyword evidence="7" id="KW-1185">Reference proteome</keyword>